<feature type="compositionally biased region" description="Basic and acidic residues" evidence="6">
    <location>
        <begin position="9"/>
        <end position="20"/>
    </location>
</feature>
<dbReference type="PANTHER" id="PTHR12228:SF0">
    <property type="entry name" value="TATA-BOX BINDING PROTEIN ASSOCIATED FACTOR 7"/>
    <property type="match status" value="1"/>
</dbReference>
<feature type="domain" description="TAFII55 protein conserved region" evidence="7">
    <location>
        <begin position="110"/>
        <end position="303"/>
    </location>
</feature>
<sequence length="571" mass="65933">MPVIKIKKRKEESNDEEASRPRKLRIKTKVMDEEESQPEVRRSLKKSTSSGRSRKPNGGSGMKLKLNLKKSKSAEPEKPPKAPRLRVKPIRVPGEGYDSEASDIEDDPLIEEAIVLRVLPDIQAEFVKHSIDSGDYSGISIKWKGQRHAIVNINDVSYGAILVNLPTVIEVNKSVDRKNLLKTVDVSQMLLCIQVIESEEEVFTLRPPETEDLVSKHFEEHQDEINECKMKFFKGYNDGPLTELETKYLEQIATKPYDYKHGLTPPLYNVRNRRFRRKMGLDEFEYAEKCVERLLRQDDQAEEVTYELVDEDEIQRRSTPAASLSQLETRESYAAETADHEKEEVDLNLDEAFQSDTEEAKERGSFKDEAADERNEHDLFDETGDDVEQDNGEEDEEEEEEEEEEENEPEDEEAEDNAERVEKQAVDEDRQHNELLKDELNELETTLNHARQKLQKAANPLLKSRFVETIKKLEREVELKRKQLKFSDETLQKPEDETQPAPSQEQQPETAVAGDTDDDEDEEDEDEEDEDEDDEEEDDEDRAAPDQPQELDQNDLDMMMLFGAEGDDAEE</sequence>
<dbReference type="PANTHER" id="PTHR12228">
    <property type="entry name" value="TRANSCRIPTION INITIATION FACTOR TFIID 55 KD SUBUNIT-RELATED"/>
    <property type="match status" value="1"/>
</dbReference>
<dbReference type="Proteomes" id="UP000515788">
    <property type="component" value="Chromosome 4"/>
</dbReference>
<dbReference type="RefSeq" id="XP_037139305.1">
    <property type="nucleotide sequence ID" value="XM_037283409.1"/>
</dbReference>
<feature type="region of interest" description="Disordered" evidence="6">
    <location>
        <begin position="311"/>
        <end position="439"/>
    </location>
</feature>
<evidence type="ECO:0000256" key="2">
    <source>
        <dbReference type="ARBA" id="ARBA00009368"/>
    </source>
</evidence>
<protein>
    <recommendedName>
        <fullName evidence="7">TAFII55 protein conserved region domain-containing protein</fullName>
    </recommendedName>
</protein>
<dbReference type="GO" id="GO:0051123">
    <property type="term" value="P:RNA polymerase II preinitiation complex assembly"/>
    <property type="evidence" value="ECO:0007669"/>
    <property type="project" value="TreeGrafter"/>
</dbReference>
<evidence type="ECO:0000256" key="4">
    <source>
        <dbReference type="ARBA" id="ARBA00023163"/>
    </source>
</evidence>
<feature type="compositionally biased region" description="Acidic residues" evidence="6">
    <location>
        <begin position="515"/>
        <end position="541"/>
    </location>
</feature>
<evidence type="ECO:0000259" key="7">
    <source>
        <dbReference type="SMART" id="SM01370"/>
    </source>
</evidence>
<feature type="compositionally biased region" description="Polar residues" evidence="6">
    <location>
        <begin position="500"/>
        <end position="509"/>
    </location>
</feature>
<keyword evidence="4" id="KW-0804">Transcription</keyword>
<keyword evidence="9" id="KW-1185">Reference proteome</keyword>
<dbReference type="GeneID" id="59325798"/>
<evidence type="ECO:0000256" key="3">
    <source>
        <dbReference type="ARBA" id="ARBA00023015"/>
    </source>
</evidence>
<dbReference type="EMBL" id="CP059249">
    <property type="protein sequence ID" value="QLL32631.1"/>
    <property type="molecule type" value="Genomic_DNA"/>
</dbReference>
<feature type="compositionally biased region" description="Basic and acidic residues" evidence="6">
    <location>
        <begin position="417"/>
        <end position="439"/>
    </location>
</feature>
<feature type="compositionally biased region" description="Basic and acidic residues" evidence="6">
    <location>
        <begin position="479"/>
        <end position="496"/>
    </location>
</feature>
<dbReference type="InterPro" id="IPR006751">
    <property type="entry name" value="TAFII55_prot_cons_reg"/>
</dbReference>
<comment type="similarity">
    <text evidence="2">Belongs to the TAF7 family.</text>
</comment>
<evidence type="ECO:0000256" key="1">
    <source>
        <dbReference type="ARBA" id="ARBA00004123"/>
    </source>
</evidence>
<comment type="subcellular location">
    <subcellularLocation>
        <location evidence="1">Nucleus</location>
    </subcellularLocation>
</comment>
<dbReference type="GO" id="GO:0016251">
    <property type="term" value="F:RNA polymerase II general transcription initiation factor activity"/>
    <property type="evidence" value="ECO:0007669"/>
    <property type="project" value="TreeGrafter"/>
</dbReference>
<feature type="region of interest" description="Disordered" evidence="6">
    <location>
        <begin position="479"/>
        <end position="571"/>
    </location>
</feature>
<evidence type="ECO:0000313" key="9">
    <source>
        <dbReference type="Proteomes" id="UP000515788"/>
    </source>
</evidence>
<evidence type="ECO:0000313" key="8">
    <source>
        <dbReference type="EMBL" id="QLL32631.1"/>
    </source>
</evidence>
<feature type="compositionally biased region" description="Polar residues" evidence="6">
    <location>
        <begin position="317"/>
        <end position="327"/>
    </location>
</feature>
<dbReference type="Pfam" id="PF04658">
    <property type="entry name" value="TAFII55_N"/>
    <property type="match status" value="1"/>
</dbReference>
<evidence type="ECO:0000256" key="6">
    <source>
        <dbReference type="SAM" id="MobiDB-lite"/>
    </source>
</evidence>
<feature type="compositionally biased region" description="Basic and acidic residues" evidence="6">
    <location>
        <begin position="328"/>
        <end position="345"/>
    </location>
</feature>
<organism evidence="8 9">
    <name type="scientific">Torulaspora globosa</name>
    <dbReference type="NCBI Taxonomy" id="48254"/>
    <lineage>
        <taxon>Eukaryota</taxon>
        <taxon>Fungi</taxon>
        <taxon>Dikarya</taxon>
        <taxon>Ascomycota</taxon>
        <taxon>Saccharomycotina</taxon>
        <taxon>Saccharomycetes</taxon>
        <taxon>Saccharomycetales</taxon>
        <taxon>Saccharomycetaceae</taxon>
        <taxon>Torulaspora</taxon>
    </lineage>
</organism>
<feature type="compositionally biased region" description="Basic and acidic residues" evidence="6">
    <location>
        <begin position="358"/>
        <end position="380"/>
    </location>
</feature>
<keyword evidence="3" id="KW-0805">Transcription regulation</keyword>
<keyword evidence="5" id="KW-0539">Nucleus</keyword>
<dbReference type="SMART" id="SM01370">
    <property type="entry name" value="TAFII55_N"/>
    <property type="match status" value="1"/>
</dbReference>
<feature type="region of interest" description="Disordered" evidence="6">
    <location>
        <begin position="1"/>
        <end position="102"/>
    </location>
</feature>
<dbReference type="KEGG" id="tgb:HG536_0D01530"/>
<dbReference type="GO" id="GO:0005669">
    <property type="term" value="C:transcription factor TFIID complex"/>
    <property type="evidence" value="ECO:0007669"/>
    <property type="project" value="InterPro"/>
</dbReference>
<name>A0A7G3ZGJ5_9SACH</name>
<feature type="compositionally biased region" description="Acidic residues" evidence="6">
    <location>
        <begin position="381"/>
        <end position="416"/>
    </location>
</feature>
<evidence type="ECO:0000256" key="5">
    <source>
        <dbReference type="ARBA" id="ARBA00023242"/>
    </source>
</evidence>
<dbReference type="OrthoDB" id="153872at2759"/>
<dbReference type="InterPro" id="IPR037817">
    <property type="entry name" value="TAF7"/>
</dbReference>
<proteinExistence type="inferred from homology"/>
<dbReference type="AlphaFoldDB" id="A0A7G3ZGJ5"/>
<dbReference type="CDD" id="cd08047">
    <property type="entry name" value="TAF7"/>
    <property type="match status" value="1"/>
</dbReference>
<gene>
    <name evidence="8" type="ORF">HG536_0D01530</name>
</gene>
<accession>A0A7G3ZGJ5</accession>
<reference evidence="8 9" key="1">
    <citation type="submission" date="2020-06" db="EMBL/GenBank/DDBJ databases">
        <title>The yeast mating-type switching endonuclease HO is a domesticated member of an unorthodox homing genetic element family.</title>
        <authorList>
            <person name="Coughlan A.Y."/>
            <person name="Lombardi L."/>
            <person name="Braun-Galleani S."/>
            <person name="Martos A.R."/>
            <person name="Galeote V."/>
            <person name="Bigey F."/>
            <person name="Dequin S."/>
            <person name="Byrne K.P."/>
            <person name="Wolfe K.H."/>
        </authorList>
    </citation>
    <scope>NUCLEOTIDE SEQUENCE [LARGE SCALE GENOMIC DNA]</scope>
    <source>
        <strain evidence="8 9">CBS764</strain>
    </source>
</reference>